<protein>
    <submittedName>
        <fullName evidence="1">Uncharacterized protein</fullName>
    </submittedName>
</protein>
<sequence>MEVGFRCFLFGVMEKVGKVSVEGNNTLTQPVNVENSKGPIAAESSHLNVGTGPSIELNSIKSKHDFIKLVFDVSLNSTSDIDLFLTELEAGKHPIWSNLDSDTRSKVHEAMSGLLEVYEMNTNATKSNSEDSIKDTMVADSVYRNYDSYQSHCPYFRKVSTE</sequence>
<organism evidence="1 2">
    <name type="scientific">Artemisia annua</name>
    <name type="common">Sweet wormwood</name>
    <dbReference type="NCBI Taxonomy" id="35608"/>
    <lineage>
        <taxon>Eukaryota</taxon>
        <taxon>Viridiplantae</taxon>
        <taxon>Streptophyta</taxon>
        <taxon>Embryophyta</taxon>
        <taxon>Tracheophyta</taxon>
        <taxon>Spermatophyta</taxon>
        <taxon>Magnoliopsida</taxon>
        <taxon>eudicotyledons</taxon>
        <taxon>Gunneridae</taxon>
        <taxon>Pentapetalae</taxon>
        <taxon>asterids</taxon>
        <taxon>campanulids</taxon>
        <taxon>Asterales</taxon>
        <taxon>Asteraceae</taxon>
        <taxon>Asteroideae</taxon>
        <taxon>Anthemideae</taxon>
        <taxon>Artemisiinae</taxon>
        <taxon>Artemisia</taxon>
    </lineage>
</organism>
<evidence type="ECO:0000313" key="1">
    <source>
        <dbReference type="EMBL" id="PWA89554.1"/>
    </source>
</evidence>
<comment type="caution">
    <text evidence="1">The sequence shown here is derived from an EMBL/GenBank/DDBJ whole genome shotgun (WGS) entry which is preliminary data.</text>
</comment>
<dbReference type="EMBL" id="PKPP01000707">
    <property type="protein sequence ID" value="PWA89554.1"/>
    <property type="molecule type" value="Genomic_DNA"/>
</dbReference>
<dbReference type="AlphaFoldDB" id="A0A2U1PUW9"/>
<proteinExistence type="predicted"/>
<name>A0A2U1PUW9_ARTAN</name>
<keyword evidence="2" id="KW-1185">Reference proteome</keyword>
<accession>A0A2U1PUW9</accession>
<gene>
    <name evidence="1" type="ORF">CTI12_AA111220</name>
</gene>
<dbReference type="Proteomes" id="UP000245207">
    <property type="component" value="Unassembled WGS sequence"/>
</dbReference>
<reference evidence="1 2" key="1">
    <citation type="journal article" date="2018" name="Mol. Plant">
        <title>The genome of Artemisia annua provides insight into the evolution of Asteraceae family and artemisinin biosynthesis.</title>
        <authorList>
            <person name="Shen Q."/>
            <person name="Zhang L."/>
            <person name="Liao Z."/>
            <person name="Wang S."/>
            <person name="Yan T."/>
            <person name="Shi P."/>
            <person name="Liu M."/>
            <person name="Fu X."/>
            <person name="Pan Q."/>
            <person name="Wang Y."/>
            <person name="Lv Z."/>
            <person name="Lu X."/>
            <person name="Zhang F."/>
            <person name="Jiang W."/>
            <person name="Ma Y."/>
            <person name="Chen M."/>
            <person name="Hao X."/>
            <person name="Li L."/>
            <person name="Tang Y."/>
            <person name="Lv G."/>
            <person name="Zhou Y."/>
            <person name="Sun X."/>
            <person name="Brodelius P.E."/>
            <person name="Rose J.K.C."/>
            <person name="Tang K."/>
        </authorList>
    </citation>
    <scope>NUCLEOTIDE SEQUENCE [LARGE SCALE GENOMIC DNA]</scope>
    <source>
        <strain evidence="2">cv. Huhao1</strain>
        <tissue evidence="1">Leaf</tissue>
    </source>
</reference>
<evidence type="ECO:0000313" key="2">
    <source>
        <dbReference type="Proteomes" id="UP000245207"/>
    </source>
</evidence>